<evidence type="ECO:0000256" key="1">
    <source>
        <dbReference type="SAM" id="Phobius"/>
    </source>
</evidence>
<sequence length="52" mass="5753">MANGSKLKNRDFLSGFLPFSSVFIPISPTTTLHGLCGLWVIAVFKPKKRDCI</sequence>
<reference evidence="2" key="1">
    <citation type="journal article" date="2024" name="Nature">
        <title>Anoxygenic phototroph of the Chloroflexota uses a type I reaction centre.</title>
        <authorList>
            <person name="Tsuji J.M."/>
            <person name="Shaw N.A."/>
            <person name="Nagashima S."/>
            <person name="Venkiteswaran J.J."/>
            <person name="Schiff S.L."/>
            <person name="Watanabe T."/>
            <person name="Fukui M."/>
            <person name="Hanada S."/>
            <person name="Tank M."/>
            <person name="Neufeld J.D."/>
        </authorList>
    </citation>
    <scope>NUCLEOTIDE SEQUENCE</scope>
    <source>
        <strain evidence="2">L227-S17</strain>
    </source>
</reference>
<keyword evidence="3" id="KW-1185">Reference proteome</keyword>
<evidence type="ECO:0000313" key="2">
    <source>
        <dbReference type="EMBL" id="WJW65872.1"/>
    </source>
</evidence>
<dbReference type="Proteomes" id="UP001431572">
    <property type="component" value="Chromosome 1"/>
</dbReference>
<protein>
    <submittedName>
        <fullName evidence="2">Uncharacterized protein</fullName>
    </submittedName>
</protein>
<gene>
    <name evidence="2" type="ORF">OZ401_001651</name>
</gene>
<keyword evidence="1" id="KW-0472">Membrane</keyword>
<accession>A0ABY9AYS5</accession>
<dbReference type="EMBL" id="CP128399">
    <property type="protein sequence ID" value="WJW65872.1"/>
    <property type="molecule type" value="Genomic_DNA"/>
</dbReference>
<organism evidence="2 3">
    <name type="scientific">Candidatus Chlorohelix allophototropha</name>
    <dbReference type="NCBI Taxonomy" id="3003348"/>
    <lineage>
        <taxon>Bacteria</taxon>
        <taxon>Bacillati</taxon>
        <taxon>Chloroflexota</taxon>
        <taxon>Chloroflexia</taxon>
        <taxon>Candidatus Chloroheliales</taxon>
        <taxon>Candidatus Chloroheliaceae</taxon>
        <taxon>Candidatus Chlorohelix</taxon>
    </lineage>
</organism>
<name>A0ABY9AYS5_9CHLR</name>
<dbReference type="RefSeq" id="WP_341467759.1">
    <property type="nucleotide sequence ID" value="NZ_CP128399.1"/>
</dbReference>
<evidence type="ECO:0000313" key="3">
    <source>
        <dbReference type="Proteomes" id="UP001431572"/>
    </source>
</evidence>
<keyword evidence="1" id="KW-0812">Transmembrane</keyword>
<proteinExistence type="predicted"/>
<feature type="transmembrane region" description="Helical" evidence="1">
    <location>
        <begin position="22"/>
        <end position="44"/>
    </location>
</feature>
<keyword evidence="1" id="KW-1133">Transmembrane helix</keyword>